<proteinExistence type="predicted"/>
<name>A0AAU6W052_9CAUD</name>
<sequence>MALITPYSPSDSSSGAGLAVSTVQVAWRLPGVRSGVTEQVAAHSISDVVSSTWPTSMIECRHPEGKLWRSMFIPINVSGSQGLSITWWGKDDQVKGQSQVKIVSENEWYTVVKSKAVAKGYAVETYIGRQVPLQVGHSFVKDLVADKVLPQLGQIAFTQDQSTNLARIGGGDRIGATIGKALANILPTNNFFANLNGKGHSLVALLTQGFAEANGTESKDMIAGLMRELTGDLKPVDTIKKAPEPQIDREEVYGSGWGAFG</sequence>
<dbReference type="EMBL" id="PP179318">
    <property type="protein sequence ID" value="XAI70056.1"/>
    <property type="molecule type" value="Genomic_DNA"/>
</dbReference>
<organism evidence="1">
    <name type="scientific">Pseudomonas phage Nican01</name>
    <dbReference type="NCBI Taxonomy" id="3138540"/>
    <lineage>
        <taxon>Viruses</taxon>
        <taxon>Duplodnaviria</taxon>
        <taxon>Heunggongvirae</taxon>
        <taxon>Uroviricota</taxon>
        <taxon>Caudoviricetes</taxon>
        <taxon>Nickievirus</taxon>
    </lineage>
</organism>
<reference evidence="1" key="1">
    <citation type="journal article" date="2024" name="J. Gen. Virol.">
        <title>Novel phages of Pseudomonas syringae unveil numerous potential auxiliary metabolic genes.</title>
        <authorList>
            <person name="Feltin C."/>
            <person name="Garneau J.R."/>
            <person name="Morris C.E."/>
            <person name="Berard A."/>
            <person name="Torres-Barcelo C."/>
        </authorList>
    </citation>
    <scope>NUCLEOTIDE SEQUENCE</scope>
</reference>
<accession>A0AAU6W052</accession>
<gene>
    <name evidence="1" type="ORF">Nican01_00043</name>
</gene>
<protein>
    <submittedName>
        <fullName evidence="1">Uncharacterized protein</fullName>
    </submittedName>
</protein>
<evidence type="ECO:0000313" key="1">
    <source>
        <dbReference type="EMBL" id="XAI70056.1"/>
    </source>
</evidence>